<dbReference type="AlphaFoldDB" id="A0AAD7DTF0"/>
<reference evidence="1" key="1">
    <citation type="submission" date="2023-03" db="EMBL/GenBank/DDBJ databases">
        <title>Massive genome expansion in bonnet fungi (Mycena s.s.) driven by repeated elements and novel gene families across ecological guilds.</title>
        <authorList>
            <consortium name="Lawrence Berkeley National Laboratory"/>
            <person name="Harder C.B."/>
            <person name="Miyauchi S."/>
            <person name="Viragh M."/>
            <person name="Kuo A."/>
            <person name="Thoen E."/>
            <person name="Andreopoulos B."/>
            <person name="Lu D."/>
            <person name="Skrede I."/>
            <person name="Drula E."/>
            <person name="Henrissat B."/>
            <person name="Morin E."/>
            <person name="Kohler A."/>
            <person name="Barry K."/>
            <person name="LaButti K."/>
            <person name="Morin E."/>
            <person name="Salamov A."/>
            <person name="Lipzen A."/>
            <person name="Mereny Z."/>
            <person name="Hegedus B."/>
            <person name="Baldrian P."/>
            <person name="Stursova M."/>
            <person name="Weitz H."/>
            <person name="Taylor A."/>
            <person name="Grigoriev I.V."/>
            <person name="Nagy L.G."/>
            <person name="Martin F."/>
            <person name="Kauserud H."/>
        </authorList>
    </citation>
    <scope>NUCLEOTIDE SEQUENCE</scope>
    <source>
        <strain evidence="1">CBHHK067</strain>
    </source>
</reference>
<comment type="caution">
    <text evidence="1">The sequence shown here is derived from an EMBL/GenBank/DDBJ whole genome shotgun (WGS) entry which is preliminary data.</text>
</comment>
<dbReference type="EMBL" id="JARKIE010000029">
    <property type="protein sequence ID" value="KAJ7697678.1"/>
    <property type="molecule type" value="Genomic_DNA"/>
</dbReference>
<proteinExistence type="predicted"/>
<dbReference type="Proteomes" id="UP001221757">
    <property type="component" value="Unassembled WGS sequence"/>
</dbReference>
<accession>A0AAD7DTF0</accession>
<gene>
    <name evidence="1" type="ORF">B0H17DRAFT_355998</name>
</gene>
<name>A0AAD7DTF0_MYCRO</name>
<evidence type="ECO:0000313" key="1">
    <source>
        <dbReference type="EMBL" id="KAJ7697678.1"/>
    </source>
</evidence>
<keyword evidence="2" id="KW-1185">Reference proteome</keyword>
<organism evidence="1 2">
    <name type="scientific">Mycena rosella</name>
    <name type="common">Pink bonnet</name>
    <name type="synonym">Agaricus rosellus</name>
    <dbReference type="NCBI Taxonomy" id="1033263"/>
    <lineage>
        <taxon>Eukaryota</taxon>
        <taxon>Fungi</taxon>
        <taxon>Dikarya</taxon>
        <taxon>Basidiomycota</taxon>
        <taxon>Agaricomycotina</taxon>
        <taxon>Agaricomycetes</taxon>
        <taxon>Agaricomycetidae</taxon>
        <taxon>Agaricales</taxon>
        <taxon>Marasmiineae</taxon>
        <taxon>Mycenaceae</taxon>
        <taxon>Mycena</taxon>
    </lineage>
</organism>
<protein>
    <submittedName>
        <fullName evidence="1">Uncharacterized protein</fullName>
    </submittedName>
</protein>
<sequence>MIPRAFIVLFVWTQSIVPPQKKGRNYSQWRLAYFCRGAVQIHAWHRRLCFSTQPNNRCCYPKNASVCSFDLPQRVNNKKDRKSGNLASSYRRLWEAPAGFGPAALTDSGFCASRVISAATMLIRPLIDPFVLAQSIGSLKRK</sequence>
<evidence type="ECO:0000313" key="2">
    <source>
        <dbReference type="Proteomes" id="UP001221757"/>
    </source>
</evidence>